<comment type="caution">
    <text evidence="7">The sequence shown here is derived from an EMBL/GenBank/DDBJ whole genome shotgun (WGS) entry which is preliminary data.</text>
</comment>
<gene>
    <name evidence="7" type="ORF">K7432_013149</name>
</gene>
<dbReference type="Proteomes" id="UP001479436">
    <property type="component" value="Unassembled WGS sequence"/>
</dbReference>
<organism evidence="7 8">
    <name type="scientific">Basidiobolus ranarum</name>
    <dbReference type="NCBI Taxonomy" id="34480"/>
    <lineage>
        <taxon>Eukaryota</taxon>
        <taxon>Fungi</taxon>
        <taxon>Fungi incertae sedis</taxon>
        <taxon>Zoopagomycota</taxon>
        <taxon>Entomophthoromycotina</taxon>
        <taxon>Basidiobolomycetes</taxon>
        <taxon>Basidiobolales</taxon>
        <taxon>Basidiobolaceae</taxon>
        <taxon>Basidiobolus</taxon>
    </lineage>
</organism>
<dbReference type="InterPro" id="IPR050687">
    <property type="entry name" value="Dynein_IC"/>
</dbReference>
<keyword evidence="8" id="KW-1185">Reference proteome</keyword>
<evidence type="ECO:0000256" key="5">
    <source>
        <dbReference type="SAM" id="Coils"/>
    </source>
</evidence>
<dbReference type="Pfam" id="PF00400">
    <property type="entry name" value="WD40"/>
    <property type="match status" value="1"/>
</dbReference>
<name>A0ABR2WJM8_9FUNG</name>
<dbReference type="Gene3D" id="2.130.10.10">
    <property type="entry name" value="YVTN repeat-like/Quinoprotein amine dehydrogenase"/>
    <property type="match status" value="1"/>
</dbReference>
<evidence type="ECO:0000256" key="2">
    <source>
        <dbReference type="ARBA" id="ARBA00022490"/>
    </source>
</evidence>
<feature type="coiled-coil region" evidence="5">
    <location>
        <begin position="151"/>
        <end position="193"/>
    </location>
</feature>
<keyword evidence="3" id="KW-0853">WD repeat</keyword>
<dbReference type="InterPro" id="IPR001680">
    <property type="entry name" value="WD40_rpt"/>
</dbReference>
<sequence>MDRRKEELEKKRLKLAELRRAREERQQALLVSQNKDREGVRDRRDIDDLVASLVGDRTTQQSSTGLSSPEPIYGESDTDKSVSPTTTTPSSPLQPFTLSASQPRFIPEFTSVETVIWDIPPKERVIYNKEVQTTECSFDKPEISEEEIREKVQAEREKEDKLKLAALEEERAKQHKETEIASIVRELSEEEKQAILASNEFVDFVDQSSKIIERALNEKYDFMIDYTLGHDADGDESSGNRVKFFCSFYDDKWSKNRSITDVAWSPKYPELLATSYNKNVASVNEPDGVVLVWNLNLAERPEFVFHTQSDVMKTMFSPFHPNMIIGGTYSGQIVLWDTRAKSLPVLKTPLSAVGHTHPVYSMAMVGTQNAHNLISASTDGTVCSWQLDMLAQPQEILELLHPSHNKTDEISITTLGFPDNETTTFWVGTEEGNAYQANRYDRAGR</sequence>
<dbReference type="PANTHER" id="PTHR12442:SF22">
    <property type="entry name" value="CYTOPLASMIC DYNEIN 1 INTERMEDIATE CHAIN-RELATED"/>
    <property type="match status" value="1"/>
</dbReference>
<dbReference type="PANTHER" id="PTHR12442">
    <property type="entry name" value="DYNEIN INTERMEDIATE CHAIN"/>
    <property type="match status" value="1"/>
</dbReference>
<feature type="compositionally biased region" description="Low complexity" evidence="6">
    <location>
        <begin position="81"/>
        <end position="98"/>
    </location>
</feature>
<dbReference type="SMART" id="SM00320">
    <property type="entry name" value="WD40"/>
    <property type="match status" value="3"/>
</dbReference>
<keyword evidence="2" id="KW-0963">Cytoplasm</keyword>
<protein>
    <submittedName>
        <fullName evidence="7">Uncharacterized protein</fullName>
    </submittedName>
</protein>
<dbReference type="EMBL" id="JASJQH010001247">
    <property type="protein sequence ID" value="KAK9761724.1"/>
    <property type="molecule type" value="Genomic_DNA"/>
</dbReference>
<evidence type="ECO:0000313" key="8">
    <source>
        <dbReference type="Proteomes" id="UP001479436"/>
    </source>
</evidence>
<feature type="compositionally biased region" description="Polar residues" evidence="6">
    <location>
        <begin position="57"/>
        <end position="67"/>
    </location>
</feature>
<keyword evidence="5" id="KW-0175">Coiled coil</keyword>
<dbReference type="SUPFAM" id="SSF50978">
    <property type="entry name" value="WD40 repeat-like"/>
    <property type="match status" value="1"/>
</dbReference>
<reference evidence="7 8" key="1">
    <citation type="submission" date="2023-04" db="EMBL/GenBank/DDBJ databases">
        <title>Genome of Basidiobolus ranarum AG-B5.</title>
        <authorList>
            <person name="Stajich J.E."/>
            <person name="Carter-House D."/>
            <person name="Gryganskyi A."/>
        </authorList>
    </citation>
    <scope>NUCLEOTIDE SEQUENCE [LARGE SCALE GENOMIC DNA]</scope>
    <source>
        <strain evidence="7 8">AG-B5</strain>
    </source>
</reference>
<dbReference type="InterPro" id="IPR036322">
    <property type="entry name" value="WD40_repeat_dom_sf"/>
</dbReference>
<evidence type="ECO:0000313" key="7">
    <source>
        <dbReference type="EMBL" id="KAK9761724.1"/>
    </source>
</evidence>
<proteinExistence type="predicted"/>
<dbReference type="InterPro" id="IPR015943">
    <property type="entry name" value="WD40/YVTN_repeat-like_dom_sf"/>
</dbReference>
<accession>A0ABR2WJM8</accession>
<feature type="compositionally biased region" description="Basic and acidic residues" evidence="6">
    <location>
        <begin position="34"/>
        <end position="47"/>
    </location>
</feature>
<feature type="region of interest" description="Disordered" evidence="6">
    <location>
        <begin position="24"/>
        <end position="98"/>
    </location>
</feature>
<evidence type="ECO:0000256" key="3">
    <source>
        <dbReference type="ARBA" id="ARBA00022574"/>
    </source>
</evidence>
<evidence type="ECO:0000256" key="4">
    <source>
        <dbReference type="ARBA" id="ARBA00022737"/>
    </source>
</evidence>
<comment type="subcellular location">
    <subcellularLocation>
        <location evidence="1">Cytoplasm</location>
    </subcellularLocation>
</comment>
<evidence type="ECO:0000256" key="1">
    <source>
        <dbReference type="ARBA" id="ARBA00004496"/>
    </source>
</evidence>
<evidence type="ECO:0000256" key="6">
    <source>
        <dbReference type="SAM" id="MobiDB-lite"/>
    </source>
</evidence>
<keyword evidence="4" id="KW-0677">Repeat</keyword>